<keyword evidence="3" id="KW-1185">Reference proteome</keyword>
<reference evidence="2 3" key="1">
    <citation type="journal article" date="2020" name="Mol. Biol. Evol.">
        <title>Distinct Expression and Methylation Patterns for Genes with Different Fates following a Single Whole-Genome Duplication in Flowering Plants.</title>
        <authorList>
            <person name="Shi T."/>
            <person name="Rahmani R.S."/>
            <person name="Gugger P.F."/>
            <person name="Wang M."/>
            <person name="Li H."/>
            <person name="Zhang Y."/>
            <person name="Li Z."/>
            <person name="Wang Q."/>
            <person name="Van de Peer Y."/>
            <person name="Marchal K."/>
            <person name="Chen J."/>
        </authorList>
    </citation>
    <scope>NUCLEOTIDE SEQUENCE [LARGE SCALE GENOMIC DNA]</scope>
    <source>
        <tissue evidence="2">Leaf</tissue>
    </source>
</reference>
<accession>A0A822YTK2</accession>
<dbReference type="EMBL" id="DUZY01000004">
    <property type="protein sequence ID" value="DAD34871.1"/>
    <property type="molecule type" value="Genomic_DNA"/>
</dbReference>
<protein>
    <submittedName>
        <fullName evidence="2">Uncharacterized protein</fullName>
    </submittedName>
</protein>
<sequence length="55" mass="6132">MSTHPKRTAPSLCSVSNVSTISTMHWAQVLFLPFSLSPIFLVFSLLHRRSGEMQG</sequence>
<proteinExistence type="predicted"/>
<evidence type="ECO:0000313" key="2">
    <source>
        <dbReference type="EMBL" id="DAD34871.1"/>
    </source>
</evidence>
<feature type="transmembrane region" description="Helical" evidence="1">
    <location>
        <begin position="26"/>
        <end position="46"/>
    </location>
</feature>
<keyword evidence="1" id="KW-0472">Membrane</keyword>
<name>A0A822YTK2_NELNU</name>
<evidence type="ECO:0000256" key="1">
    <source>
        <dbReference type="SAM" id="Phobius"/>
    </source>
</evidence>
<gene>
    <name evidence="2" type="ORF">HUJ06_005511</name>
</gene>
<keyword evidence="1" id="KW-0812">Transmembrane</keyword>
<comment type="caution">
    <text evidence="2">The sequence shown here is derived from an EMBL/GenBank/DDBJ whole genome shotgun (WGS) entry which is preliminary data.</text>
</comment>
<dbReference type="Proteomes" id="UP000607653">
    <property type="component" value="Unassembled WGS sequence"/>
</dbReference>
<keyword evidence="1" id="KW-1133">Transmembrane helix</keyword>
<dbReference type="AlphaFoldDB" id="A0A822YTK2"/>
<evidence type="ECO:0000313" key="3">
    <source>
        <dbReference type="Proteomes" id="UP000607653"/>
    </source>
</evidence>
<organism evidence="2 3">
    <name type="scientific">Nelumbo nucifera</name>
    <name type="common">Sacred lotus</name>
    <dbReference type="NCBI Taxonomy" id="4432"/>
    <lineage>
        <taxon>Eukaryota</taxon>
        <taxon>Viridiplantae</taxon>
        <taxon>Streptophyta</taxon>
        <taxon>Embryophyta</taxon>
        <taxon>Tracheophyta</taxon>
        <taxon>Spermatophyta</taxon>
        <taxon>Magnoliopsida</taxon>
        <taxon>Proteales</taxon>
        <taxon>Nelumbonaceae</taxon>
        <taxon>Nelumbo</taxon>
    </lineage>
</organism>